<sequence>MNTNIIMRVYLCILFLLTFSISSCKKSQIPEFNKAYASVRFPIKSHDNKEPEGYNDGDKMFVVSHSFVATPDSPYTHVDIPVMLVGPTEDRDRTIPVEVLKDETSATAKEYEIVSAIIKSKEYQGKIRVKLINTPRLKEEDLKIRLKLGSNDFFSGSVRNFGDAVVYFGTKVPTPTYIEHIYTYNKLIKGDDNAYSTSLEYYSPEAMKVIVKALGWTDWDSKEKHGNDYNSDKYGKYKYLPRYGYISENNRALAIVKILN</sequence>
<evidence type="ECO:0000313" key="1">
    <source>
        <dbReference type="EMBL" id="TFH94308.1"/>
    </source>
</evidence>
<dbReference type="STRING" id="1122973.GCA_000379925_01562"/>
<organism evidence="1 2">
    <name type="scientific">Porphyromonas levii</name>
    <dbReference type="NCBI Taxonomy" id="28114"/>
    <lineage>
        <taxon>Bacteria</taxon>
        <taxon>Pseudomonadati</taxon>
        <taxon>Bacteroidota</taxon>
        <taxon>Bacteroidia</taxon>
        <taxon>Bacteroidales</taxon>
        <taxon>Porphyromonadaceae</taxon>
        <taxon>Porphyromonas</taxon>
    </lineage>
</organism>
<keyword evidence="2" id="KW-1185">Reference proteome</keyword>
<reference evidence="1 2" key="1">
    <citation type="submission" date="2019-03" db="EMBL/GenBank/DDBJ databases">
        <title>Porphyromonas levii Isolated from the Uterus of Dairy Cows.</title>
        <authorList>
            <person name="Francis A.M."/>
        </authorList>
    </citation>
    <scope>NUCLEOTIDE SEQUENCE [LARGE SCALE GENOMIC DNA]</scope>
    <source>
        <strain evidence="1 2">AF5678</strain>
    </source>
</reference>
<evidence type="ECO:0000313" key="2">
    <source>
        <dbReference type="Proteomes" id="UP000297225"/>
    </source>
</evidence>
<dbReference type="InterPro" id="IPR032299">
    <property type="entry name" value="DUF4843"/>
</dbReference>
<gene>
    <name evidence="1" type="ORF">E4P47_08065</name>
</gene>
<dbReference type="Proteomes" id="UP000297225">
    <property type="component" value="Unassembled WGS sequence"/>
</dbReference>
<proteinExistence type="predicted"/>
<dbReference type="EMBL" id="SPNC01000143">
    <property type="protein sequence ID" value="TFH94308.1"/>
    <property type="molecule type" value="Genomic_DNA"/>
</dbReference>
<dbReference type="AlphaFoldDB" id="A0A4Y8WMI9"/>
<name>A0A4Y8WMI9_9PORP</name>
<comment type="caution">
    <text evidence="1">The sequence shown here is derived from an EMBL/GenBank/DDBJ whole genome shotgun (WGS) entry which is preliminary data.</text>
</comment>
<dbReference type="RefSeq" id="WP_134852645.1">
    <property type="nucleotide sequence ID" value="NZ_SPNC01000143.1"/>
</dbReference>
<dbReference type="Pfam" id="PF16132">
    <property type="entry name" value="DUF4843"/>
    <property type="match status" value="1"/>
</dbReference>
<protein>
    <submittedName>
        <fullName evidence="1">DUF4843 domain-containing protein</fullName>
    </submittedName>
</protein>
<accession>A0A4Y8WMI9</accession>